<evidence type="ECO:0000256" key="3">
    <source>
        <dbReference type="ARBA" id="ARBA00022643"/>
    </source>
</evidence>
<comment type="similarity">
    <text evidence="1 5">Belongs to the flavin oxidoreductase frp family.</text>
</comment>
<evidence type="ECO:0000313" key="7">
    <source>
        <dbReference type="EMBL" id="MFD2692910.1"/>
    </source>
</evidence>
<dbReference type="InterPro" id="IPR029479">
    <property type="entry name" value="Nitroreductase"/>
</dbReference>
<dbReference type="EMBL" id="JBHUMQ010000012">
    <property type="protein sequence ID" value="MFD2692910.1"/>
    <property type="molecule type" value="Genomic_DNA"/>
</dbReference>
<dbReference type="SUPFAM" id="SSF55469">
    <property type="entry name" value="FMN-dependent nitroreductase-like"/>
    <property type="match status" value="1"/>
</dbReference>
<keyword evidence="2 5" id="KW-0285">Flavoprotein</keyword>
<evidence type="ECO:0000256" key="5">
    <source>
        <dbReference type="PIRNR" id="PIRNR005426"/>
    </source>
</evidence>
<evidence type="ECO:0000313" key="8">
    <source>
        <dbReference type="Proteomes" id="UP001597399"/>
    </source>
</evidence>
<evidence type="ECO:0000256" key="2">
    <source>
        <dbReference type="ARBA" id="ARBA00022630"/>
    </source>
</evidence>
<accession>A0ABW5S099</accession>
<protein>
    <submittedName>
        <fullName evidence="7">Nitroreductase family protein</fullName>
    </submittedName>
</protein>
<evidence type="ECO:0000256" key="4">
    <source>
        <dbReference type="ARBA" id="ARBA00023002"/>
    </source>
</evidence>
<keyword evidence="3 5" id="KW-0288">FMN</keyword>
<name>A0ABW5S099_9BACL</name>
<sequence>MRKFKKQPLTHAQINAIIHAAQQAPSSANMQPYSIIGITDPDRKKELARRSENPPIVECGYLFIFCADLYRLMETASEEERVKMKSNLSFNYFYQMALVSSSIALQNANLAAESLGLGSVIIAGVTRALPQLERWLELPELVIPIVGLAVGVPDQIPEQKPRLPQQAVFFEDHYTKDLKADVEEYDRETMRYYTTRSSNSQKASWSGKNKKMLTADLPLDFWTDYVRGKGLDLR</sequence>
<evidence type="ECO:0000259" key="6">
    <source>
        <dbReference type="Pfam" id="PF00881"/>
    </source>
</evidence>
<keyword evidence="8" id="KW-1185">Reference proteome</keyword>
<dbReference type="RefSeq" id="WP_309247050.1">
    <property type="nucleotide sequence ID" value="NZ_JAMXWM010000022.1"/>
</dbReference>
<dbReference type="InterPro" id="IPR016446">
    <property type="entry name" value="Flavin_OxRdtase_Frp"/>
</dbReference>
<reference evidence="8" key="1">
    <citation type="journal article" date="2019" name="Int. J. Syst. Evol. Microbiol.">
        <title>The Global Catalogue of Microorganisms (GCM) 10K type strain sequencing project: providing services to taxonomists for standard genome sequencing and annotation.</title>
        <authorList>
            <consortium name="The Broad Institute Genomics Platform"/>
            <consortium name="The Broad Institute Genome Sequencing Center for Infectious Disease"/>
            <person name="Wu L."/>
            <person name="Ma J."/>
        </authorList>
    </citation>
    <scope>NUCLEOTIDE SEQUENCE [LARGE SCALE GENOMIC DNA]</scope>
    <source>
        <strain evidence="8">TISTR 2466</strain>
    </source>
</reference>
<organism evidence="7 8">
    <name type="scientific">Sporolactobacillus shoreicorticis</name>
    <dbReference type="NCBI Taxonomy" id="1923877"/>
    <lineage>
        <taxon>Bacteria</taxon>
        <taxon>Bacillati</taxon>
        <taxon>Bacillota</taxon>
        <taxon>Bacilli</taxon>
        <taxon>Bacillales</taxon>
        <taxon>Sporolactobacillaceae</taxon>
        <taxon>Sporolactobacillus</taxon>
    </lineage>
</organism>
<dbReference type="Proteomes" id="UP001597399">
    <property type="component" value="Unassembled WGS sequence"/>
</dbReference>
<dbReference type="PANTHER" id="PTHR43425:SF3">
    <property type="entry name" value="NADPH-DEPENDENT OXIDOREDUCTASE"/>
    <property type="match status" value="1"/>
</dbReference>
<dbReference type="Gene3D" id="3.40.109.10">
    <property type="entry name" value="NADH Oxidase"/>
    <property type="match status" value="1"/>
</dbReference>
<dbReference type="InterPro" id="IPR000415">
    <property type="entry name" value="Nitroreductase-like"/>
</dbReference>
<keyword evidence="4 5" id="KW-0560">Oxidoreductase</keyword>
<keyword evidence="5" id="KW-0521">NADP</keyword>
<comment type="caution">
    <text evidence="7">The sequence shown here is derived from an EMBL/GenBank/DDBJ whole genome shotgun (WGS) entry which is preliminary data.</text>
</comment>
<gene>
    <name evidence="7" type="ORF">ACFSUE_04585</name>
</gene>
<dbReference type="Pfam" id="PF00881">
    <property type="entry name" value="Nitroreductase"/>
    <property type="match status" value="1"/>
</dbReference>
<evidence type="ECO:0000256" key="1">
    <source>
        <dbReference type="ARBA" id="ARBA00008366"/>
    </source>
</evidence>
<dbReference type="PIRSF" id="PIRSF005426">
    <property type="entry name" value="Frp"/>
    <property type="match status" value="1"/>
</dbReference>
<dbReference type="PANTHER" id="PTHR43425">
    <property type="entry name" value="OXYGEN-INSENSITIVE NADPH NITROREDUCTASE"/>
    <property type="match status" value="1"/>
</dbReference>
<feature type="domain" description="Nitroreductase" evidence="6">
    <location>
        <begin position="2"/>
        <end position="151"/>
    </location>
</feature>
<proteinExistence type="inferred from homology"/>